<organism evidence="3 4">
    <name type="scientific">Aspergillus lentulus</name>
    <dbReference type="NCBI Taxonomy" id="293939"/>
    <lineage>
        <taxon>Eukaryota</taxon>
        <taxon>Fungi</taxon>
        <taxon>Dikarya</taxon>
        <taxon>Ascomycota</taxon>
        <taxon>Pezizomycotina</taxon>
        <taxon>Eurotiomycetes</taxon>
        <taxon>Eurotiomycetidae</taxon>
        <taxon>Eurotiales</taxon>
        <taxon>Aspergillaceae</taxon>
        <taxon>Aspergillus</taxon>
        <taxon>Aspergillus subgen. Fumigati</taxon>
    </lineage>
</organism>
<evidence type="ECO:0000256" key="2">
    <source>
        <dbReference type="SAM" id="Phobius"/>
    </source>
</evidence>
<sequence>MDNEQEFNGIHVQFALDGTAVAFLCFCVVLMAFPCSPVGRAIMHNMQVGIGHCPSCRCALVPAATASSSNVDSDDNNEDEDKEDEGNDEEGGKDKCD</sequence>
<keyword evidence="2" id="KW-0472">Membrane</keyword>
<proteinExistence type="predicted"/>
<gene>
    <name evidence="3" type="ORF">ALT_7563</name>
</gene>
<feature type="region of interest" description="Disordered" evidence="1">
    <location>
        <begin position="64"/>
        <end position="97"/>
    </location>
</feature>
<reference evidence="3 4" key="1">
    <citation type="submission" date="2015-11" db="EMBL/GenBank/DDBJ databases">
        <title>Aspergillus lentulus strain IFM 54703T.</title>
        <authorList>
            <person name="Kusuya Y."/>
            <person name="Sakai K."/>
            <person name="Kamei K."/>
            <person name="Takahashi H."/>
            <person name="Yaguchi T."/>
        </authorList>
    </citation>
    <scope>NUCLEOTIDE SEQUENCE [LARGE SCALE GENOMIC DNA]</scope>
    <source>
        <strain evidence="3 4">IFM 54703</strain>
    </source>
</reference>
<feature type="transmembrane region" description="Helical" evidence="2">
    <location>
        <begin position="12"/>
        <end position="33"/>
    </location>
</feature>
<comment type="caution">
    <text evidence="3">The sequence shown here is derived from an EMBL/GenBank/DDBJ whole genome shotgun (WGS) entry which is preliminary data.</text>
</comment>
<feature type="compositionally biased region" description="Acidic residues" evidence="1">
    <location>
        <begin position="72"/>
        <end position="89"/>
    </location>
</feature>
<evidence type="ECO:0000256" key="1">
    <source>
        <dbReference type="SAM" id="MobiDB-lite"/>
    </source>
</evidence>
<keyword evidence="2" id="KW-1133">Transmembrane helix</keyword>
<dbReference type="Proteomes" id="UP000051487">
    <property type="component" value="Unassembled WGS sequence"/>
</dbReference>
<evidence type="ECO:0000313" key="4">
    <source>
        <dbReference type="Proteomes" id="UP000051487"/>
    </source>
</evidence>
<evidence type="ECO:0000313" key="3">
    <source>
        <dbReference type="EMBL" id="GAQ10242.1"/>
    </source>
</evidence>
<dbReference type="AlphaFoldDB" id="A0AAN4PNV6"/>
<protein>
    <submittedName>
        <fullName evidence="3">Uncharacterized protein</fullName>
    </submittedName>
</protein>
<accession>A0AAN4PNV6</accession>
<name>A0AAN4PNV6_ASPLE</name>
<keyword evidence="2" id="KW-0812">Transmembrane</keyword>
<dbReference type="EMBL" id="BCLY01000016">
    <property type="protein sequence ID" value="GAQ10242.1"/>
    <property type="molecule type" value="Genomic_DNA"/>
</dbReference>